<keyword evidence="3" id="KW-1185">Reference proteome</keyword>
<proteinExistence type="inferred from homology"/>
<comment type="similarity">
    <text evidence="1">Belongs to the ARG7 family.</text>
</comment>
<dbReference type="PANTHER" id="PTHR31374:SF281">
    <property type="entry name" value="INDOLE-3-ACETIC ACID-INDUCED PROTEIN ARG7-LIKE"/>
    <property type="match status" value="1"/>
</dbReference>
<reference evidence="2 3" key="1">
    <citation type="submission" date="2023-12" db="EMBL/GenBank/DDBJ databases">
        <title>A high-quality genome assembly for Dillenia turbinata (Dilleniales).</title>
        <authorList>
            <person name="Chanderbali A."/>
        </authorList>
    </citation>
    <scope>NUCLEOTIDE SEQUENCE [LARGE SCALE GENOMIC DNA]</scope>
    <source>
        <strain evidence="2">LSX21</strain>
        <tissue evidence="2">Leaf</tissue>
    </source>
</reference>
<dbReference type="EMBL" id="JBAMMX010000017">
    <property type="protein sequence ID" value="KAK6923654.1"/>
    <property type="molecule type" value="Genomic_DNA"/>
</dbReference>
<dbReference type="Proteomes" id="UP001370490">
    <property type="component" value="Unassembled WGS sequence"/>
</dbReference>
<dbReference type="InterPro" id="IPR003676">
    <property type="entry name" value="SAUR_fam"/>
</dbReference>
<accession>A0AAN8Z260</accession>
<name>A0AAN8Z260_9MAGN</name>
<evidence type="ECO:0000313" key="3">
    <source>
        <dbReference type="Proteomes" id="UP001370490"/>
    </source>
</evidence>
<dbReference type="PANTHER" id="PTHR31374">
    <property type="entry name" value="AUXIN-INDUCED PROTEIN-LIKE-RELATED"/>
    <property type="match status" value="1"/>
</dbReference>
<comment type="caution">
    <text evidence="2">The sequence shown here is derived from an EMBL/GenBank/DDBJ whole genome shotgun (WGS) entry which is preliminary data.</text>
</comment>
<organism evidence="2 3">
    <name type="scientific">Dillenia turbinata</name>
    <dbReference type="NCBI Taxonomy" id="194707"/>
    <lineage>
        <taxon>Eukaryota</taxon>
        <taxon>Viridiplantae</taxon>
        <taxon>Streptophyta</taxon>
        <taxon>Embryophyta</taxon>
        <taxon>Tracheophyta</taxon>
        <taxon>Spermatophyta</taxon>
        <taxon>Magnoliopsida</taxon>
        <taxon>eudicotyledons</taxon>
        <taxon>Gunneridae</taxon>
        <taxon>Pentapetalae</taxon>
        <taxon>Dilleniales</taxon>
        <taxon>Dilleniaceae</taxon>
        <taxon>Dillenia</taxon>
    </lineage>
</organism>
<dbReference type="GO" id="GO:0009733">
    <property type="term" value="P:response to auxin"/>
    <property type="evidence" value="ECO:0007669"/>
    <property type="project" value="InterPro"/>
</dbReference>
<dbReference type="AlphaFoldDB" id="A0AAN8Z260"/>
<evidence type="ECO:0000313" key="2">
    <source>
        <dbReference type="EMBL" id="KAK6923654.1"/>
    </source>
</evidence>
<gene>
    <name evidence="2" type="ORF">RJ641_009854</name>
</gene>
<evidence type="ECO:0000256" key="1">
    <source>
        <dbReference type="ARBA" id="ARBA00006974"/>
    </source>
</evidence>
<sequence length="79" mass="8737">MAKKSGRRSIAPKGHFVVYADTGNELKRFTLPISLLRTPLLQLLLEKAADEYGYNGRDGIVLPCDASTFQSLLDLLSEI</sequence>
<protein>
    <submittedName>
        <fullName evidence="2">Small auxin-up RNA</fullName>
    </submittedName>
</protein>
<dbReference type="Pfam" id="PF02519">
    <property type="entry name" value="Auxin_inducible"/>
    <property type="match status" value="1"/>
</dbReference>